<proteinExistence type="inferred from homology"/>
<gene>
    <name evidence="3" type="ORF">S01H4_61584</name>
</gene>
<dbReference type="PANTHER" id="PTHR43732:SF1">
    <property type="entry name" value="RIBOSE 5-PHOSPHATE ISOMERASE"/>
    <property type="match status" value="1"/>
</dbReference>
<protein>
    <recommendedName>
        <fullName evidence="4">Ribose 5-phosphate isomerase B</fullName>
    </recommendedName>
</protein>
<reference evidence="3" key="1">
    <citation type="journal article" date="2014" name="Front. Microbiol.">
        <title>High frequency of phylogenetically diverse reductive dehalogenase-homologous genes in deep subseafloor sedimentary metagenomes.</title>
        <authorList>
            <person name="Kawai M."/>
            <person name="Futagami T."/>
            <person name="Toyoda A."/>
            <person name="Takaki Y."/>
            <person name="Nishi S."/>
            <person name="Hori S."/>
            <person name="Arai W."/>
            <person name="Tsubouchi T."/>
            <person name="Morono Y."/>
            <person name="Uchiyama I."/>
            <person name="Ito T."/>
            <person name="Fujiyama A."/>
            <person name="Inagaki F."/>
            <person name="Takami H."/>
        </authorList>
    </citation>
    <scope>NUCLEOTIDE SEQUENCE</scope>
    <source>
        <strain evidence="3">Expedition CK06-06</strain>
    </source>
</reference>
<dbReference type="AlphaFoldDB" id="X1CUC6"/>
<dbReference type="GO" id="GO:0016853">
    <property type="term" value="F:isomerase activity"/>
    <property type="evidence" value="ECO:0007669"/>
    <property type="project" value="UniProtKB-KW"/>
</dbReference>
<feature type="non-terminal residue" evidence="3">
    <location>
        <position position="101"/>
    </location>
</feature>
<dbReference type="NCBIfam" id="TIGR00689">
    <property type="entry name" value="rpiB_lacA_lacB"/>
    <property type="match status" value="1"/>
</dbReference>
<accession>X1CUC6</accession>
<comment type="similarity">
    <text evidence="1">Belongs to the LacAB/RpiB family.</text>
</comment>
<evidence type="ECO:0000313" key="3">
    <source>
        <dbReference type="EMBL" id="GAH12086.1"/>
    </source>
</evidence>
<dbReference type="GO" id="GO:0005975">
    <property type="term" value="P:carbohydrate metabolic process"/>
    <property type="evidence" value="ECO:0007669"/>
    <property type="project" value="InterPro"/>
</dbReference>
<dbReference type="InterPro" id="IPR003500">
    <property type="entry name" value="RpiB_LacA_LacB"/>
</dbReference>
<keyword evidence="2" id="KW-0413">Isomerase</keyword>
<organism evidence="3">
    <name type="scientific">marine sediment metagenome</name>
    <dbReference type="NCBI Taxonomy" id="412755"/>
    <lineage>
        <taxon>unclassified sequences</taxon>
        <taxon>metagenomes</taxon>
        <taxon>ecological metagenomes</taxon>
    </lineage>
</organism>
<dbReference type="SUPFAM" id="SSF89623">
    <property type="entry name" value="Ribose/Galactose isomerase RpiB/AlsB"/>
    <property type="match status" value="1"/>
</dbReference>
<dbReference type="NCBIfam" id="NF004051">
    <property type="entry name" value="PRK05571.1"/>
    <property type="match status" value="1"/>
</dbReference>
<evidence type="ECO:0000256" key="2">
    <source>
        <dbReference type="ARBA" id="ARBA00023235"/>
    </source>
</evidence>
<dbReference type="Pfam" id="PF02502">
    <property type="entry name" value="LacAB_rpiB"/>
    <property type="match status" value="1"/>
</dbReference>
<dbReference type="InterPro" id="IPR051812">
    <property type="entry name" value="SPI_LacAB/RpiB"/>
</dbReference>
<dbReference type="PANTHER" id="PTHR43732">
    <property type="entry name" value="RIBOSE 5-PHOSPHATE ISOMERASE-RELATED"/>
    <property type="match status" value="1"/>
</dbReference>
<dbReference type="Gene3D" id="3.40.1400.10">
    <property type="entry name" value="Sugar-phosphate isomerase, RpiB/LacA/LacB"/>
    <property type="match status" value="1"/>
</dbReference>
<name>X1CUC6_9ZZZZ</name>
<sequence>MQVVIGSDHAGYALKEHLKTSLENKGHTIVDVGAHEYDRHDDYPDFAAAVGRAVVNGKGERGLLICGSGVGASIAANKIRGVRACLCHDIYSAAQGVEHDD</sequence>
<dbReference type="InterPro" id="IPR036569">
    <property type="entry name" value="RpiB_LacA_LacB_sf"/>
</dbReference>
<dbReference type="EMBL" id="BART01036548">
    <property type="protein sequence ID" value="GAH12086.1"/>
    <property type="molecule type" value="Genomic_DNA"/>
</dbReference>
<evidence type="ECO:0008006" key="4">
    <source>
        <dbReference type="Google" id="ProtNLM"/>
    </source>
</evidence>
<evidence type="ECO:0000256" key="1">
    <source>
        <dbReference type="ARBA" id="ARBA00008754"/>
    </source>
</evidence>
<comment type="caution">
    <text evidence="3">The sequence shown here is derived from an EMBL/GenBank/DDBJ whole genome shotgun (WGS) entry which is preliminary data.</text>
</comment>